<evidence type="ECO:0000313" key="5">
    <source>
        <dbReference type="EMBL" id="QMS85390.1"/>
    </source>
</evidence>
<dbReference type="EMBL" id="CP048914">
    <property type="protein sequence ID" value="QMS85390.1"/>
    <property type="molecule type" value="Genomic_DNA"/>
</dbReference>
<dbReference type="RefSeq" id="WP_258877184.1">
    <property type="nucleotide sequence ID" value="NZ_CP048914.1"/>
</dbReference>
<evidence type="ECO:0000256" key="3">
    <source>
        <dbReference type="PIRNR" id="PIRNR002070"/>
    </source>
</evidence>
<evidence type="ECO:0000256" key="2">
    <source>
        <dbReference type="HAMAP-Rule" id="MF_00984"/>
    </source>
</evidence>
<dbReference type="InterPro" id="IPR000424">
    <property type="entry name" value="Primosome_PriB/ssb"/>
</dbReference>
<keyword evidence="2" id="KW-0227">DNA damage</keyword>
<dbReference type="Proteomes" id="UP000514720">
    <property type="component" value="Chromosome"/>
</dbReference>
<dbReference type="GO" id="GO:0006310">
    <property type="term" value="P:DNA recombination"/>
    <property type="evidence" value="ECO:0007669"/>
    <property type="project" value="UniProtKB-UniRule"/>
</dbReference>
<dbReference type="Pfam" id="PF00436">
    <property type="entry name" value="SSB"/>
    <property type="match status" value="1"/>
</dbReference>
<feature type="compositionally biased region" description="Basic and acidic residues" evidence="4">
    <location>
        <begin position="124"/>
        <end position="138"/>
    </location>
</feature>
<dbReference type="Gene3D" id="2.40.50.140">
    <property type="entry name" value="Nucleic acid-binding proteins"/>
    <property type="match status" value="1"/>
</dbReference>
<dbReference type="PANTHER" id="PTHR10302">
    <property type="entry name" value="SINGLE-STRANDED DNA-BINDING PROTEIN"/>
    <property type="match status" value="1"/>
</dbReference>
<proteinExistence type="inferred from homology"/>
<gene>
    <name evidence="5" type="primary">ssb</name>
    <name evidence="5" type="ORF">G4Z02_06360</name>
</gene>
<dbReference type="AlphaFoldDB" id="A0A7L7KRD7"/>
<dbReference type="HAMAP" id="MF_00984">
    <property type="entry name" value="SSB"/>
    <property type="match status" value="1"/>
</dbReference>
<accession>A0A7L7KRD7</accession>
<dbReference type="KEGG" id="xcl:G4Z02_06360"/>
<dbReference type="InterPro" id="IPR012340">
    <property type="entry name" value="NA-bd_OB-fold"/>
</dbReference>
<comment type="caution">
    <text evidence="2">Lacks conserved residue(s) required for the propagation of feature annotation.</text>
</comment>
<sequence>MINRCVLVGRLTKDPELRYTSSNIAYTRFTIAVNRTFTGPNGEREADFIQCIAWRKQAENVARFVHKGSLVGVEGRIQTGSYDDKETGIRKYTTDIVCDSVQFLEPKGTDTSEYEPQDQPQYDNNDRYRQDQQQERRQNTPRIDVSEDDLPF</sequence>
<keyword evidence="2" id="KW-0234">DNA repair</keyword>
<keyword evidence="2" id="KW-0233">DNA recombination</keyword>
<dbReference type="PIRSF" id="PIRSF002070">
    <property type="entry name" value="SSB"/>
    <property type="match status" value="1"/>
</dbReference>
<dbReference type="GO" id="GO:0006260">
    <property type="term" value="P:DNA replication"/>
    <property type="evidence" value="ECO:0007669"/>
    <property type="project" value="UniProtKB-UniRule"/>
</dbReference>
<protein>
    <recommendedName>
        <fullName evidence="2 3">Single-stranded DNA-binding protein</fullName>
        <shortName evidence="2">SSB</shortName>
    </recommendedName>
</protein>
<dbReference type="GO" id="GO:0006281">
    <property type="term" value="P:DNA repair"/>
    <property type="evidence" value="ECO:0007669"/>
    <property type="project" value="UniProtKB-UniRule"/>
</dbReference>
<comment type="subunit">
    <text evidence="2">Homotetramer.</text>
</comment>
<evidence type="ECO:0000313" key="6">
    <source>
        <dbReference type="Proteomes" id="UP000514720"/>
    </source>
</evidence>
<dbReference type="InterPro" id="IPR011344">
    <property type="entry name" value="ssDNA-bd"/>
</dbReference>
<evidence type="ECO:0000256" key="4">
    <source>
        <dbReference type="SAM" id="MobiDB-lite"/>
    </source>
</evidence>
<comment type="function">
    <text evidence="2">Plays an important role in DNA replication, recombination and repair. Binds to ssDNA and to an array of partner proteins to recruit them to their sites of action during DNA metabolism.</text>
</comment>
<dbReference type="NCBIfam" id="TIGR00621">
    <property type="entry name" value="ssb"/>
    <property type="match status" value="1"/>
</dbReference>
<evidence type="ECO:0000256" key="1">
    <source>
        <dbReference type="ARBA" id="ARBA00023125"/>
    </source>
</evidence>
<feature type="region of interest" description="Disordered" evidence="4">
    <location>
        <begin position="107"/>
        <end position="152"/>
    </location>
</feature>
<organism evidence="5 6">
    <name type="scientific">Candidatus Xianfuyuplasma coldseepsis</name>
    <dbReference type="NCBI Taxonomy" id="2782163"/>
    <lineage>
        <taxon>Bacteria</taxon>
        <taxon>Bacillati</taxon>
        <taxon>Mycoplasmatota</taxon>
        <taxon>Mollicutes</taxon>
        <taxon>Candidatus Izemoplasmatales</taxon>
        <taxon>Candidatus Izemoplasmataceae</taxon>
        <taxon>Candidatus Xianfuyuplasma</taxon>
    </lineage>
</organism>
<dbReference type="PROSITE" id="PS50935">
    <property type="entry name" value="SSB"/>
    <property type="match status" value="1"/>
</dbReference>
<keyword evidence="2" id="KW-0235">DNA replication</keyword>
<dbReference type="SUPFAM" id="SSF50249">
    <property type="entry name" value="Nucleic acid-binding proteins"/>
    <property type="match status" value="1"/>
</dbReference>
<dbReference type="PANTHER" id="PTHR10302:SF27">
    <property type="entry name" value="SINGLE-STRANDED DNA-BINDING PROTEIN"/>
    <property type="match status" value="1"/>
</dbReference>
<reference evidence="5 6" key="1">
    <citation type="submission" date="2020-02" db="EMBL/GenBank/DDBJ databases">
        <authorList>
            <person name="Zheng R.K."/>
            <person name="Sun C.M."/>
        </authorList>
    </citation>
    <scope>NUCLEOTIDE SEQUENCE [LARGE SCALE GENOMIC DNA]</scope>
    <source>
        <strain evidence="6">zrk13</strain>
    </source>
</reference>
<dbReference type="CDD" id="cd04496">
    <property type="entry name" value="SSB_OBF"/>
    <property type="match status" value="1"/>
</dbReference>
<keyword evidence="6" id="KW-1185">Reference proteome</keyword>
<dbReference type="GO" id="GO:0009295">
    <property type="term" value="C:nucleoid"/>
    <property type="evidence" value="ECO:0007669"/>
    <property type="project" value="TreeGrafter"/>
</dbReference>
<keyword evidence="1 2" id="KW-0238">DNA-binding</keyword>
<feature type="short sequence motif" description="Important for interaction with partner proteins" evidence="2">
    <location>
        <begin position="147"/>
        <end position="152"/>
    </location>
</feature>
<dbReference type="GO" id="GO:0003697">
    <property type="term" value="F:single-stranded DNA binding"/>
    <property type="evidence" value="ECO:0007669"/>
    <property type="project" value="UniProtKB-UniRule"/>
</dbReference>
<name>A0A7L7KRD7_9MOLU</name>